<dbReference type="Gene3D" id="3.90.550.20">
    <property type="match status" value="1"/>
</dbReference>
<reference evidence="1" key="1">
    <citation type="submission" date="2022-03" db="EMBL/GenBank/DDBJ databases">
        <authorList>
            <person name="Martin H S."/>
        </authorList>
    </citation>
    <scope>NUCLEOTIDE SEQUENCE</scope>
</reference>
<feature type="non-terminal residue" evidence="1">
    <location>
        <position position="1"/>
    </location>
</feature>
<dbReference type="SUPFAM" id="SSF53448">
    <property type="entry name" value="Nucleotide-diphospho-sugar transferases"/>
    <property type="match status" value="1"/>
</dbReference>
<evidence type="ECO:0000313" key="1">
    <source>
        <dbReference type="EMBL" id="CAH2042021.1"/>
    </source>
</evidence>
<accession>A0ABN8HZL9</accession>
<dbReference type="PANTHER" id="PTHR12042:SF21">
    <property type="entry name" value="ALPHA1,4-GALACTOSYLTRANSFERASE 1-RELATED"/>
    <property type="match status" value="1"/>
</dbReference>
<name>A0ABN8HZL9_9NEOP</name>
<dbReference type="Pfam" id="PF04488">
    <property type="entry name" value="Gly_transf_sug"/>
    <property type="match status" value="1"/>
</dbReference>
<dbReference type="Proteomes" id="UP000837857">
    <property type="component" value="Chromosome 14"/>
</dbReference>
<dbReference type="EMBL" id="OW152826">
    <property type="protein sequence ID" value="CAH2042021.1"/>
    <property type="molecule type" value="Genomic_DNA"/>
</dbReference>
<dbReference type="InterPro" id="IPR029044">
    <property type="entry name" value="Nucleotide-diphossugar_trans"/>
</dbReference>
<dbReference type="InterPro" id="IPR051981">
    <property type="entry name" value="Glycosyltransf_32"/>
</dbReference>
<proteinExistence type="predicted"/>
<organism evidence="1 2">
    <name type="scientific">Iphiclides podalirius</name>
    <name type="common">scarce swallowtail</name>
    <dbReference type="NCBI Taxonomy" id="110791"/>
    <lineage>
        <taxon>Eukaryota</taxon>
        <taxon>Metazoa</taxon>
        <taxon>Ecdysozoa</taxon>
        <taxon>Arthropoda</taxon>
        <taxon>Hexapoda</taxon>
        <taxon>Insecta</taxon>
        <taxon>Pterygota</taxon>
        <taxon>Neoptera</taxon>
        <taxon>Endopterygota</taxon>
        <taxon>Lepidoptera</taxon>
        <taxon>Glossata</taxon>
        <taxon>Ditrysia</taxon>
        <taxon>Papilionoidea</taxon>
        <taxon>Papilionidae</taxon>
        <taxon>Papilioninae</taxon>
        <taxon>Iphiclides</taxon>
    </lineage>
</organism>
<sequence length="233" mass="26428">MRYRSMKYFYIAAVLLFVGHLLGSCVVFLQVHDRTHLYFVNPISYLTKSGVECYKVRTENTVNITRASFFPMRSIFFHSLSCDRMVDERGACAIEAAARLHPEADVNLLYSSAVSHETWSRYLDHLIKLPNFRMVGIQVQGHANGTEFEAFWRSVIAHNKVTDPRDVAEYVKFLTLHRFGGVVLDLDVIVGRPLDALGSNWVVKDGEWILGTDAISIPRSSVGRNLTAFVLRS</sequence>
<gene>
    <name evidence="1" type="ORF">IPOD504_LOCUS3531</name>
</gene>
<keyword evidence="2" id="KW-1185">Reference proteome</keyword>
<evidence type="ECO:0000313" key="2">
    <source>
        <dbReference type="Proteomes" id="UP000837857"/>
    </source>
</evidence>
<evidence type="ECO:0008006" key="3">
    <source>
        <dbReference type="Google" id="ProtNLM"/>
    </source>
</evidence>
<dbReference type="PROSITE" id="PS51257">
    <property type="entry name" value="PROKAR_LIPOPROTEIN"/>
    <property type="match status" value="1"/>
</dbReference>
<protein>
    <recommendedName>
        <fullName evidence="3">Alpha-1,4-N-acetylglucosaminyltransferase</fullName>
    </recommendedName>
</protein>
<dbReference type="PANTHER" id="PTHR12042">
    <property type="entry name" value="LACTOSYLCERAMIDE 4-ALPHA-GALACTOSYLTRANSFERASE ALPHA- 1,4-GALACTOSYLTRANSFERASE"/>
    <property type="match status" value="1"/>
</dbReference>
<dbReference type="InterPro" id="IPR007577">
    <property type="entry name" value="GlycoTrfase_DXD_sugar-bd_CS"/>
</dbReference>